<reference evidence="1 2" key="1">
    <citation type="submission" date="2016-07" db="EMBL/GenBank/DDBJ databases">
        <title>Multiple horizontal gene transfer events from other fungi enriched the ability of initially mycotrophic Trichoderma (Ascomycota) to feed on dead plant biomass.</title>
        <authorList>
            <consortium name="DOE Joint Genome Institute"/>
            <person name="Aerts A."/>
            <person name="Atanasova L."/>
            <person name="Chenthamara K."/>
            <person name="Zhang J."/>
            <person name="Grujic M."/>
            <person name="Henrissat B."/>
            <person name="Kuo A."/>
            <person name="Salamov A."/>
            <person name="Lipzen A."/>
            <person name="Labutti K."/>
            <person name="Barry K."/>
            <person name="Miao Y."/>
            <person name="Rahimi M.J."/>
            <person name="Shen Q."/>
            <person name="Grigoriev I.V."/>
            <person name="Kubicek C.P."/>
            <person name="Druzhinina I.S."/>
        </authorList>
    </citation>
    <scope>NUCLEOTIDE SEQUENCE [LARGE SCALE GENOMIC DNA]</scope>
    <source>
        <strain evidence="1 2">CBS 433.97</strain>
    </source>
</reference>
<keyword evidence="2" id="KW-1185">Reference proteome</keyword>
<accession>A0A2T3YT07</accession>
<protein>
    <submittedName>
        <fullName evidence="1">Uncharacterized protein</fullName>
    </submittedName>
</protein>
<dbReference type="AlphaFoldDB" id="A0A2T3YT07"/>
<evidence type="ECO:0000313" key="2">
    <source>
        <dbReference type="Proteomes" id="UP000240493"/>
    </source>
</evidence>
<proteinExistence type="predicted"/>
<evidence type="ECO:0000313" key="1">
    <source>
        <dbReference type="EMBL" id="PTB35710.1"/>
    </source>
</evidence>
<sequence>MDFGGLLSLLTKVCSFIYRLGELQAQSLIGERRKMLMRVKKRKRAIGKEWWNGYAGISSTYKIHVMGEIGLRNALVGFVSFV</sequence>
<dbReference type="Proteomes" id="UP000240493">
    <property type="component" value="Unassembled WGS sequence"/>
</dbReference>
<gene>
    <name evidence="1" type="ORF">M441DRAFT_62464</name>
</gene>
<name>A0A2T3YT07_TRIA4</name>
<organism evidence="1 2">
    <name type="scientific">Trichoderma asperellum (strain ATCC 204424 / CBS 433.97 / NBRC 101777)</name>
    <dbReference type="NCBI Taxonomy" id="1042311"/>
    <lineage>
        <taxon>Eukaryota</taxon>
        <taxon>Fungi</taxon>
        <taxon>Dikarya</taxon>
        <taxon>Ascomycota</taxon>
        <taxon>Pezizomycotina</taxon>
        <taxon>Sordariomycetes</taxon>
        <taxon>Hypocreomycetidae</taxon>
        <taxon>Hypocreales</taxon>
        <taxon>Hypocreaceae</taxon>
        <taxon>Trichoderma</taxon>
    </lineage>
</organism>
<dbReference type="EMBL" id="KZ679273">
    <property type="protein sequence ID" value="PTB35710.1"/>
    <property type="molecule type" value="Genomic_DNA"/>
</dbReference>